<feature type="region of interest" description="Disordered" evidence="4">
    <location>
        <begin position="1"/>
        <end position="154"/>
    </location>
</feature>
<dbReference type="OMA" id="HQNAHPT"/>
<dbReference type="InterPro" id="IPR036910">
    <property type="entry name" value="HMG_box_dom_sf"/>
</dbReference>
<proteinExistence type="predicted"/>
<feature type="compositionally biased region" description="Basic and acidic residues" evidence="4">
    <location>
        <begin position="123"/>
        <end position="135"/>
    </location>
</feature>
<dbReference type="PANTHER" id="PTHR45789:SF2">
    <property type="entry name" value="FI18025P1"/>
    <property type="match status" value="1"/>
</dbReference>
<keyword evidence="1 3" id="KW-0238">DNA-binding</keyword>
<feature type="domain" description="HMG box" evidence="5">
    <location>
        <begin position="195"/>
        <end position="263"/>
    </location>
</feature>
<dbReference type="InterPro" id="IPR009071">
    <property type="entry name" value="HMG_box_dom"/>
</dbReference>
<evidence type="ECO:0000256" key="4">
    <source>
        <dbReference type="SAM" id="MobiDB-lite"/>
    </source>
</evidence>
<evidence type="ECO:0000313" key="6">
    <source>
        <dbReference type="EMBL" id="EPE32563.1"/>
    </source>
</evidence>
<dbReference type="GO" id="GO:0005634">
    <property type="term" value="C:nucleus"/>
    <property type="evidence" value="ECO:0007669"/>
    <property type="project" value="UniProtKB-UniRule"/>
</dbReference>
<dbReference type="OrthoDB" id="2307332at2759"/>
<dbReference type="eggNOG" id="KOG0528">
    <property type="taxonomic scope" value="Eukaryota"/>
</dbReference>
<feature type="compositionally biased region" description="Acidic residues" evidence="4">
    <location>
        <begin position="283"/>
        <end position="294"/>
    </location>
</feature>
<dbReference type="PROSITE" id="PS50118">
    <property type="entry name" value="HMG_BOX_2"/>
    <property type="match status" value="1"/>
</dbReference>
<feature type="compositionally biased region" description="Polar residues" evidence="4">
    <location>
        <begin position="347"/>
        <end position="367"/>
    </location>
</feature>
<evidence type="ECO:0000313" key="7">
    <source>
        <dbReference type="Proteomes" id="UP000016922"/>
    </source>
</evidence>
<dbReference type="PANTHER" id="PTHR45789">
    <property type="entry name" value="FI18025P1"/>
    <property type="match status" value="1"/>
</dbReference>
<evidence type="ECO:0000256" key="1">
    <source>
        <dbReference type="ARBA" id="ARBA00023125"/>
    </source>
</evidence>
<keyword evidence="2 3" id="KW-0539">Nucleus</keyword>
<dbReference type="KEGG" id="glz:GLAREA_07697"/>
<evidence type="ECO:0000259" key="5">
    <source>
        <dbReference type="PROSITE" id="PS50118"/>
    </source>
</evidence>
<name>S3E263_GLAL2</name>
<dbReference type="CDD" id="cd01389">
    <property type="entry name" value="HMG-box_ROX1-like"/>
    <property type="match status" value="1"/>
</dbReference>
<keyword evidence="7" id="KW-1185">Reference proteome</keyword>
<organism evidence="6 7">
    <name type="scientific">Glarea lozoyensis (strain ATCC 20868 / MF5171)</name>
    <dbReference type="NCBI Taxonomy" id="1116229"/>
    <lineage>
        <taxon>Eukaryota</taxon>
        <taxon>Fungi</taxon>
        <taxon>Dikarya</taxon>
        <taxon>Ascomycota</taxon>
        <taxon>Pezizomycotina</taxon>
        <taxon>Leotiomycetes</taxon>
        <taxon>Helotiales</taxon>
        <taxon>Helotiaceae</taxon>
        <taxon>Glarea</taxon>
    </lineage>
</organism>
<dbReference type="SMART" id="SM00398">
    <property type="entry name" value="HMG"/>
    <property type="match status" value="1"/>
</dbReference>
<protein>
    <submittedName>
        <fullName evidence="6">HMG-box</fullName>
    </submittedName>
</protein>
<dbReference type="STRING" id="1116229.S3E263"/>
<evidence type="ECO:0000256" key="2">
    <source>
        <dbReference type="ARBA" id="ARBA00023242"/>
    </source>
</evidence>
<dbReference type="GO" id="GO:0000981">
    <property type="term" value="F:DNA-binding transcription factor activity, RNA polymerase II-specific"/>
    <property type="evidence" value="ECO:0007669"/>
    <property type="project" value="TreeGrafter"/>
</dbReference>
<reference evidence="6 7" key="1">
    <citation type="journal article" date="2013" name="BMC Genomics">
        <title>Genomics-driven discovery of the pneumocandin biosynthetic gene cluster in the fungus Glarea lozoyensis.</title>
        <authorList>
            <person name="Chen L."/>
            <person name="Yue Q."/>
            <person name="Zhang X."/>
            <person name="Xiang M."/>
            <person name="Wang C."/>
            <person name="Li S."/>
            <person name="Che Y."/>
            <person name="Ortiz-Lopez F.J."/>
            <person name="Bills G.F."/>
            <person name="Liu X."/>
            <person name="An Z."/>
        </authorList>
    </citation>
    <scope>NUCLEOTIDE SEQUENCE [LARGE SCALE GENOMIC DNA]</scope>
    <source>
        <strain evidence="7">ATCC 20868 / MF5171</strain>
    </source>
</reference>
<feature type="compositionally biased region" description="Polar residues" evidence="4">
    <location>
        <begin position="81"/>
        <end position="98"/>
    </location>
</feature>
<evidence type="ECO:0000256" key="3">
    <source>
        <dbReference type="PROSITE-ProRule" id="PRU00267"/>
    </source>
</evidence>
<dbReference type="SUPFAM" id="SSF47095">
    <property type="entry name" value="HMG-box"/>
    <property type="match status" value="1"/>
</dbReference>
<sequence>MPPSPAPSNGGELLQHNLHHLLQHNSGSPYPQEENSAHLRSNYGSPAPSHDNGRMSRGPSQPPRYQYQQQYHSPNLGLQYENYSPNFSGTYDQYSTPASSPPTPDVLHTRSGLSIHRGQQLRPKLEERSRAEKSPKPKKVKKEKAKGERTSKMDRPLTELTKDFTLEAVDIEAYVNRSAEVRRKEVDEGKVPAKVKRPMNSFMLYRKCYQKRANAWCLENNHQIISQICGESWPLEPDEVREQFNEWARIERINHQNAHPGYKFSPTKPGQAKGGKRKMTEELMTEDSELDDYDWQGHGSNRRHKKQRPLPSSPMGPVAYPTTRSAYQYSSRESSMDPNYVGYHPSSYHSTNPGKQAPQQYHPNPQSGEYYQQTIRMNPNYPPNGAEDIILTKQSTPGMHNYLGLPGGQDFDIMGHYQYQGPPMTGTEHKIDPSLISHGQTLFNDNNHGDRAHDRGVFFGDTQYGGEKFAGPFGIDPSLSDPSMSFADAEHVQEGMPLHDPHASVLRGHQEGWQVETMDAGPEFEKWMDGE</sequence>
<dbReference type="HOGENOM" id="CLU_022445_0_0_1"/>
<dbReference type="Pfam" id="PF00505">
    <property type="entry name" value="HMG_box"/>
    <property type="match status" value="1"/>
</dbReference>
<dbReference type="RefSeq" id="XP_008080575.1">
    <property type="nucleotide sequence ID" value="XM_008082384.1"/>
</dbReference>
<gene>
    <name evidence="6" type="ORF">GLAREA_07697</name>
</gene>
<feature type="region of interest" description="Disordered" evidence="4">
    <location>
        <begin position="257"/>
        <end position="367"/>
    </location>
</feature>
<feature type="compositionally biased region" description="Polar residues" evidence="4">
    <location>
        <begin position="322"/>
        <end position="337"/>
    </location>
</feature>
<dbReference type="GeneID" id="19466749"/>
<feature type="compositionally biased region" description="Basic and acidic residues" evidence="4">
    <location>
        <begin position="145"/>
        <end position="154"/>
    </location>
</feature>
<dbReference type="Gene3D" id="1.10.30.10">
    <property type="entry name" value="High mobility group box domain"/>
    <property type="match status" value="1"/>
</dbReference>
<dbReference type="InterPro" id="IPR051356">
    <property type="entry name" value="SOX/SOX-like_TF"/>
</dbReference>
<accession>S3E263</accession>
<dbReference type="GO" id="GO:0000978">
    <property type="term" value="F:RNA polymerase II cis-regulatory region sequence-specific DNA binding"/>
    <property type="evidence" value="ECO:0007669"/>
    <property type="project" value="TreeGrafter"/>
</dbReference>
<feature type="DNA-binding region" description="HMG box" evidence="3">
    <location>
        <begin position="195"/>
        <end position="263"/>
    </location>
</feature>
<dbReference type="AlphaFoldDB" id="S3E263"/>
<dbReference type="EMBL" id="KE145359">
    <property type="protein sequence ID" value="EPE32563.1"/>
    <property type="molecule type" value="Genomic_DNA"/>
</dbReference>
<dbReference type="Proteomes" id="UP000016922">
    <property type="component" value="Unassembled WGS sequence"/>
</dbReference>